<dbReference type="SUPFAM" id="SSF52540">
    <property type="entry name" value="P-loop containing nucleoside triphosphate hydrolases"/>
    <property type="match status" value="1"/>
</dbReference>
<evidence type="ECO:0000256" key="1">
    <source>
        <dbReference type="ARBA" id="ARBA00022741"/>
    </source>
</evidence>
<dbReference type="FunFam" id="2.40.50.250:FF:000001">
    <property type="entry name" value="GTP-binding protein TypA"/>
    <property type="match status" value="1"/>
</dbReference>
<dbReference type="Pfam" id="PF00679">
    <property type="entry name" value="EFG_C"/>
    <property type="match status" value="1"/>
</dbReference>
<dbReference type="GO" id="GO:0097216">
    <property type="term" value="F:guanosine tetraphosphate binding"/>
    <property type="evidence" value="ECO:0007669"/>
    <property type="project" value="UniProtKB-ARBA"/>
</dbReference>
<evidence type="ECO:0000259" key="4">
    <source>
        <dbReference type="PROSITE" id="PS51722"/>
    </source>
</evidence>
<dbReference type="InterPro" id="IPR047041">
    <property type="entry name" value="BipA_GTP-bd_dom"/>
</dbReference>
<dbReference type="SMART" id="SM00838">
    <property type="entry name" value="EFG_C"/>
    <property type="match status" value="1"/>
</dbReference>
<dbReference type="CDD" id="cd03691">
    <property type="entry name" value="BipA_TypA_II"/>
    <property type="match status" value="1"/>
</dbReference>
<dbReference type="InterPro" id="IPR000640">
    <property type="entry name" value="EFG_V-like"/>
</dbReference>
<dbReference type="Gene3D" id="2.40.30.10">
    <property type="entry name" value="Translation factors"/>
    <property type="match status" value="1"/>
</dbReference>
<dbReference type="InterPro" id="IPR009000">
    <property type="entry name" value="Transl_B-barrel_sf"/>
</dbReference>
<accession>W2UZ72</accession>
<dbReference type="GO" id="GO:0005525">
    <property type="term" value="F:GTP binding"/>
    <property type="evidence" value="ECO:0007669"/>
    <property type="project" value="UniProtKB-KW"/>
</dbReference>
<dbReference type="Gene3D" id="3.30.70.240">
    <property type="match status" value="1"/>
</dbReference>
<keyword evidence="2" id="KW-0342">GTP-binding</keyword>
<proteinExistence type="predicted"/>
<feature type="domain" description="Tr-type G" evidence="4">
    <location>
        <begin position="5"/>
        <end position="201"/>
    </location>
</feature>
<dbReference type="PANTHER" id="PTHR42908:SF8">
    <property type="entry name" value="TR-TYPE G DOMAIN-CONTAINING PROTEIN"/>
    <property type="match status" value="1"/>
</dbReference>
<dbReference type="InterPro" id="IPR027417">
    <property type="entry name" value="P-loop_NTPase"/>
</dbReference>
<dbReference type="PROSITE" id="PS51722">
    <property type="entry name" value="G_TR_2"/>
    <property type="match status" value="1"/>
</dbReference>
<reference evidence="5 6" key="1">
    <citation type="journal article" date="2013" name="PLoS ONE">
        <title>Bacterial endosymbiosis in a chordate host: long-term co-evolution and conservation of secondary metabolism.</title>
        <authorList>
            <person name="Kwan J.C."/>
            <person name="Schmidt E.W."/>
        </authorList>
    </citation>
    <scope>NUCLEOTIDE SEQUENCE [LARGE SCALE GENOMIC DNA]</scope>
    <source>
        <strain evidence="6">L6</strain>
    </source>
</reference>
<dbReference type="Pfam" id="PF03144">
    <property type="entry name" value="GTP_EFTU_D2"/>
    <property type="match status" value="1"/>
</dbReference>
<dbReference type="Pfam" id="PF21018">
    <property type="entry name" value="BipA_C"/>
    <property type="match status" value="1"/>
</dbReference>
<evidence type="ECO:0000256" key="3">
    <source>
        <dbReference type="ARBA" id="ARBA00035722"/>
    </source>
</evidence>
<dbReference type="InterPro" id="IPR005225">
    <property type="entry name" value="Small_GTP-bd"/>
</dbReference>
<gene>
    <name evidence="5" type="primary">typA</name>
    <name evidence="5" type="ORF">P857_361</name>
</gene>
<dbReference type="InterPro" id="IPR000795">
    <property type="entry name" value="T_Tr_GTP-bd_dom"/>
</dbReference>
<dbReference type="AlphaFoldDB" id="W2UZ72"/>
<dbReference type="FunFam" id="3.40.50.300:FF:000055">
    <property type="entry name" value="GTP-binding protein TypA"/>
    <property type="match status" value="1"/>
</dbReference>
<dbReference type="CDD" id="cd03710">
    <property type="entry name" value="BipA_TypA_C"/>
    <property type="match status" value="1"/>
</dbReference>
<dbReference type="STRING" id="1401685.P857_361"/>
<dbReference type="InterPro" id="IPR042116">
    <property type="entry name" value="TypA/BipA_C"/>
</dbReference>
<dbReference type="PANTHER" id="PTHR42908">
    <property type="entry name" value="TRANSLATION ELONGATION FACTOR-RELATED"/>
    <property type="match status" value="1"/>
</dbReference>
<dbReference type="NCBIfam" id="TIGR01394">
    <property type="entry name" value="TypA_BipA"/>
    <property type="match status" value="1"/>
</dbReference>
<dbReference type="GO" id="GO:0003924">
    <property type="term" value="F:GTPase activity"/>
    <property type="evidence" value="ECO:0007669"/>
    <property type="project" value="InterPro"/>
</dbReference>
<dbReference type="PATRIC" id="fig|1401685.3.peg.653"/>
<comment type="caution">
    <text evidence="5">The sequence shown here is derived from an EMBL/GenBank/DDBJ whole genome shotgun (WGS) entry which is preliminary data.</text>
</comment>
<name>W2UZ72_9RICK</name>
<dbReference type="InterPro" id="IPR047042">
    <property type="entry name" value="BipA_II"/>
</dbReference>
<sequence length="610" mass="67627">MSPYKNIINIAVIAHVDHGKTTLIDNMLKQTLSGRDVEKVTERAMDSNPLEMERGITIYAKCTSVFFRDTKINIVDTPGHADFGAEVERVLSMTSAVILLVDCVEGPMPQTKFVLSKALKAGLLPIVIINKIDKPDARIAEVLDEVYELFFALEANDEQLDFPVLYASGRDGWASTEVDGKREDLTPLFENILSYAKKEVVTENSEDEERFSMLVTLLMPDPFLGRILVGKVYNGSVNIGSTVQVLNLDGELLDKGKLTKLYTFDGLAKTSVDKVSAGDIVAIAGLSGTSVSDTICSENVDKPIMTTPVDPPTMSIRVSVNDSPFAGKSGTKLTARMIRDRLYAEVENNIAIQIVDSGDSTYEVKGRGELQLGILIESMRREGFEMSVGKPSVVFQYDESGKRLEPLEILIVDVDQEYAGVVMEKMSSRKGEVVNMQDFQDRTRIEFKIPARALIGYQGEFLTDTKGTGIMNHLFDSYDTYRGDFATRRNGVLISMNQGSATGYSLGNLQDRGIMFVAPQDAVYQGMIVGQHNRDNDLEVNITKGKQLSNMRASGSDETVKIATAKEMTLEEQIAYIADDELVEVTPDVIRMRKKYLDPVERKRFSKKKS</sequence>
<dbReference type="InterPro" id="IPR004161">
    <property type="entry name" value="EFTu-like_2"/>
</dbReference>
<evidence type="ECO:0000313" key="5">
    <source>
        <dbReference type="EMBL" id="ETO91446.1"/>
    </source>
</evidence>
<dbReference type="EMBL" id="AXCJ01000005">
    <property type="protein sequence ID" value="ETO91446.1"/>
    <property type="molecule type" value="Genomic_DNA"/>
</dbReference>
<organism evidence="5 6">
    <name type="scientific">Candidatus Xenolissoclinum pacificiensis L6</name>
    <dbReference type="NCBI Taxonomy" id="1401685"/>
    <lineage>
        <taxon>Bacteria</taxon>
        <taxon>Pseudomonadati</taxon>
        <taxon>Pseudomonadota</taxon>
        <taxon>Alphaproteobacteria</taxon>
        <taxon>Rickettsiales</taxon>
        <taxon>Anaplasmataceae</taxon>
        <taxon>Candidatus Xenolissoclinum</taxon>
    </lineage>
</organism>
<dbReference type="SUPFAM" id="SSF50447">
    <property type="entry name" value="Translation proteins"/>
    <property type="match status" value="1"/>
</dbReference>
<dbReference type="PRINTS" id="PR00315">
    <property type="entry name" value="ELONGATNFCT"/>
</dbReference>
<dbReference type="Proteomes" id="UP000018951">
    <property type="component" value="Unassembled WGS sequence"/>
</dbReference>
<keyword evidence="6" id="KW-1185">Reference proteome</keyword>
<dbReference type="InterPro" id="IPR048876">
    <property type="entry name" value="BipA_C"/>
</dbReference>
<dbReference type="NCBIfam" id="TIGR00231">
    <property type="entry name" value="small_GTP"/>
    <property type="match status" value="1"/>
</dbReference>
<dbReference type="InterPro" id="IPR006298">
    <property type="entry name" value="BipA"/>
</dbReference>
<dbReference type="GO" id="GO:1990904">
    <property type="term" value="C:ribonucleoprotein complex"/>
    <property type="evidence" value="ECO:0007669"/>
    <property type="project" value="TreeGrafter"/>
</dbReference>
<dbReference type="Gene3D" id="3.40.50.300">
    <property type="entry name" value="P-loop containing nucleotide triphosphate hydrolases"/>
    <property type="match status" value="1"/>
</dbReference>
<dbReference type="GO" id="GO:0005829">
    <property type="term" value="C:cytosol"/>
    <property type="evidence" value="ECO:0007669"/>
    <property type="project" value="TreeGrafter"/>
</dbReference>
<dbReference type="Gene3D" id="3.30.70.870">
    <property type="entry name" value="Elongation Factor G (Translational Gtpase), domain 3"/>
    <property type="match status" value="1"/>
</dbReference>
<dbReference type="InterPro" id="IPR035651">
    <property type="entry name" value="BipA_V"/>
</dbReference>
<dbReference type="CDD" id="cd01891">
    <property type="entry name" value="TypA_BipA"/>
    <property type="match status" value="1"/>
</dbReference>
<dbReference type="Pfam" id="PF00009">
    <property type="entry name" value="GTP_EFTU"/>
    <property type="match status" value="1"/>
</dbReference>
<dbReference type="SUPFAM" id="SSF54980">
    <property type="entry name" value="EF-G C-terminal domain-like"/>
    <property type="match status" value="2"/>
</dbReference>
<keyword evidence="1" id="KW-0547">Nucleotide-binding</keyword>
<evidence type="ECO:0000313" key="6">
    <source>
        <dbReference type="Proteomes" id="UP000018951"/>
    </source>
</evidence>
<dbReference type="Gene3D" id="2.40.50.250">
    <property type="entry name" value="bipa protein"/>
    <property type="match status" value="1"/>
</dbReference>
<dbReference type="InterPro" id="IPR035647">
    <property type="entry name" value="EFG_III/V"/>
</dbReference>
<dbReference type="FunFam" id="3.30.70.240:FF:000002">
    <property type="entry name" value="GTP-binding protein TypA"/>
    <property type="match status" value="1"/>
</dbReference>
<protein>
    <recommendedName>
        <fullName evidence="3">50S ribosomal subunit assembly factor BipA</fullName>
    </recommendedName>
</protein>
<evidence type="ECO:0000256" key="2">
    <source>
        <dbReference type="ARBA" id="ARBA00023134"/>
    </source>
</evidence>